<feature type="chain" id="PRO_5028145978" evidence="1">
    <location>
        <begin position="24"/>
        <end position="135"/>
    </location>
</feature>
<evidence type="ECO:0000256" key="1">
    <source>
        <dbReference type="SAM" id="SignalP"/>
    </source>
</evidence>
<reference evidence="2" key="1">
    <citation type="submission" date="2020-01" db="EMBL/GenBank/DDBJ databases">
        <authorList>
            <person name="Meier V. D."/>
            <person name="Meier V D."/>
        </authorList>
    </citation>
    <scope>NUCLEOTIDE SEQUENCE</scope>
    <source>
        <strain evidence="2">HLG_WM_MAG_05</strain>
    </source>
</reference>
<dbReference type="EMBL" id="CACVAU010000038">
    <property type="protein sequence ID" value="CAA6812222.1"/>
    <property type="molecule type" value="Genomic_DNA"/>
</dbReference>
<name>A0A6S6T0V8_9BACT</name>
<keyword evidence="1" id="KW-0732">Signal</keyword>
<evidence type="ECO:0000313" key="2">
    <source>
        <dbReference type="EMBL" id="CAA6812222.1"/>
    </source>
</evidence>
<dbReference type="AlphaFoldDB" id="A0A6S6T0V8"/>
<accession>A0A6S6T0V8</accession>
<gene>
    <name evidence="2" type="ORF">HELGO_WM4120</name>
</gene>
<proteinExistence type="predicted"/>
<organism evidence="2">
    <name type="scientific">uncultured Sulfurovum sp</name>
    <dbReference type="NCBI Taxonomy" id="269237"/>
    <lineage>
        <taxon>Bacteria</taxon>
        <taxon>Pseudomonadati</taxon>
        <taxon>Campylobacterota</taxon>
        <taxon>Epsilonproteobacteria</taxon>
        <taxon>Campylobacterales</taxon>
        <taxon>Sulfurovaceae</taxon>
        <taxon>Sulfurovum</taxon>
        <taxon>environmental samples</taxon>
    </lineage>
</organism>
<protein>
    <submittedName>
        <fullName evidence="2">Uncharacterized protein</fullName>
    </submittedName>
</protein>
<feature type="signal peptide" evidence="1">
    <location>
        <begin position="1"/>
        <end position="23"/>
    </location>
</feature>
<sequence>MKPIIKTTITALTIVLLSQPLFATDASNLHACFNNVENEKVVTIDVNKFSYVWLKLHNEHNEISYSQEHLQNYLDVVLDNNDDTLDVERFAHLWEKAGNRTKEDHLTKRLANMVEKSNTKDDCYQATDTRENTNK</sequence>